<feature type="region of interest" description="Disordered" evidence="1">
    <location>
        <begin position="575"/>
        <end position="663"/>
    </location>
</feature>
<feature type="region of interest" description="Disordered" evidence="1">
    <location>
        <begin position="461"/>
        <end position="500"/>
    </location>
</feature>
<feature type="transmembrane region" description="Helical" evidence="2">
    <location>
        <begin position="314"/>
        <end position="333"/>
    </location>
</feature>
<evidence type="ECO:0000256" key="1">
    <source>
        <dbReference type="SAM" id="MobiDB-lite"/>
    </source>
</evidence>
<feature type="transmembrane region" description="Helical" evidence="2">
    <location>
        <begin position="155"/>
        <end position="173"/>
    </location>
</feature>
<keyword evidence="3" id="KW-0732">Signal</keyword>
<keyword evidence="2" id="KW-0812">Transmembrane</keyword>
<keyword evidence="2" id="KW-0472">Membrane</keyword>
<organism evidence="4 5">
    <name type="scientific">Streptomonospora salina</name>
    <dbReference type="NCBI Taxonomy" id="104205"/>
    <lineage>
        <taxon>Bacteria</taxon>
        <taxon>Bacillati</taxon>
        <taxon>Actinomycetota</taxon>
        <taxon>Actinomycetes</taxon>
        <taxon>Streptosporangiales</taxon>
        <taxon>Nocardiopsidaceae</taxon>
        <taxon>Streptomonospora</taxon>
    </lineage>
</organism>
<evidence type="ECO:0000313" key="5">
    <source>
        <dbReference type="Proteomes" id="UP000578077"/>
    </source>
</evidence>
<reference evidence="4 5" key="1">
    <citation type="submission" date="2020-08" db="EMBL/GenBank/DDBJ databases">
        <title>Sequencing the genomes of 1000 actinobacteria strains.</title>
        <authorList>
            <person name="Klenk H.-P."/>
        </authorList>
    </citation>
    <scope>NUCLEOTIDE SEQUENCE [LARGE SCALE GENOMIC DNA]</scope>
    <source>
        <strain evidence="4 5">DSM 44593</strain>
    </source>
</reference>
<accession>A0A841EH71</accession>
<protein>
    <recommendedName>
        <fullName evidence="6">TrbL/VirB6 plasmid conjugal transfer protein</fullName>
    </recommendedName>
</protein>
<dbReference type="RefSeq" id="WP_184635256.1">
    <property type="nucleotide sequence ID" value="NZ_BAABKT010000013.1"/>
</dbReference>
<feature type="compositionally biased region" description="Basic residues" evidence="1">
    <location>
        <begin position="649"/>
        <end position="663"/>
    </location>
</feature>
<evidence type="ECO:0000256" key="2">
    <source>
        <dbReference type="SAM" id="Phobius"/>
    </source>
</evidence>
<keyword evidence="2" id="KW-1133">Transmembrane helix</keyword>
<name>A0A841EH71_9ACTN</name>
<feature type="signal peptide" evidence="3">
    <location>
        <begin position="1"/>
        <end position="27"/>
    </location>
</feature>
<feature type="compositionally biased region" description="Basic and acidic residues" evidence="1">
    <location>
        <begin position="580"/>
        <end position="594"/>
    </location>
</feature>
<evidence type="ECO:0000313" key="4">
    <source>
        <dbReference type="EMBL" id="MBB5998771.1"/>
    </source>
</evidence>
<evidence type="ECO:0008006" key="6">
    <source>
        <dbReference type="Google" id="ProtNLM"/>
    </source>
</evidence>
<evidence type="ECO:0000256" key="3">
    <source>
        <dbReference type="SAM" id="SignalP"/>
    </source>
</evidence>
<sequence>MPRWRRGLIMAALAAVLIALVPGVAHAEPAAGEEPDGLLAPFTPDDTDGVPLDHYDITGDSGGMTDWDSKLLLFLSDAAFAATRLVVGACTWLLEWAFEFGPAQALVEPARKLAGTYQNDIIDRLGLPFVTMTLGATWCGLLIMRGRVSQGAGELAVTLLISALAVTVLARPADLLLGEDGLLLHTRDTAMVLTSLAVSQGESASPEPEQAAAPLSDALVDTFVVQPHQALNYGKVVEQGDPCRPVYEELVAEGPWGDEDEPRERLTDAGCQAMAQYNETPTVDRLMGAYLLFGAAFIVALLVMLLVCTLLSCVMAMAVYVVLCPFALVAALLPGGGRQVLWRWLGAVVKVLLSIIAVCVFIAIFTVGIRAMLTASGELPLVGRFTLVDIAALGGLVFHRKLIKISETAGRGLSRKLERARWGGTRGRGWMGFGSAPTVGSMAGDARREVRRVTTPVRKAGRTAGKAWAGSPQARAKAGRKLGPDAGRLQRRLSQSRGGRVTMGTAKVAGTAAKVAFGATVGAPVALPKAAVTAKTAAKARSAMTKAKLATHTASAVSSGKTLVDAWASAPPARTIRSARAADSDATRTRDILSQRRPAPRISTATPAAETVDAPSGAETDTSAHASDAGGQESGAQEQAAVSAERLRDHIRKRQRSRRPGGR</sequence>
<dbReference type="Proteomes" id="UP000578077">
    <property type="component" value="Unassembled WGS sequence"/>
</dbReference>
<gene>
    <name evidence="4" type="ORF">HNR25_002522</name>
</gene>
<feature type="transmembrane region" description="Helical" evidence="2">
    <location>
        <begin position="287"/>
        <end position="307"/>
    </location>
</feature>
<feature type="transmembrane region" description="Helical" evidence="2">
    <location>
        <begin position="125"/>
        <end position="143"/>
    </location>
</feature>
<feature type="chain" id="PRO_5032323720" description="TrbL/VirB6 plasmid conjugal transfer protein" evidence="3">
    <location>
        <begin position="28"/>
        <end position="663"/>
    </location>
</feature>
<feature type="transmembrane region" description="Helical" evidence="2">
    <location>
        <begin position="345"/>
        <end position="369"/>
    </location>
</feature>
<keyword evidence="5" id="KW-1185">Reference proteome</keyword>
<dbReference type="AlphaFoldDB" id="A0A841EH71"/>
<feature type="transmembrane region" description="Helical" evidence="2">
    <location>
        <begin position="381"/>
        <end position="398"/>
    </location>
</feature>
<dbReference type="EMBL" id="JACHLY010000001">
    <property type="protein sequence ID" value="MBB5998771.1"/>
    <property type="molecule type" value="Genomic_DNA"/>
</dbReference>
<proteinExistence type="predicted"/>
<comment type="caution">
    <text evidence="4">The sequence shown here is derived from an EMBL/GenBank/DDBJ whole genome shotgun (WGS) entry which is preliminary data.</text>
</comment>